<feature type="compositionally biased region" description="Basic and acidic residues" evidence="1">
    <location>
        <begin position="231"/>
        <end position="244"/>
    </location>
</feature>
<feature type="transmembrane region" description="Helical" evidence="2">
    <location>
        <begin position="136"/>
        <end position="157"/>
    </location>
</feature>
<feature type="region of interest" description="Disordered" evidence="1">
    <location>
        <begin position="168"/>
        <end position="194"/>
    </location>
</feature>
<feature type="compositionally biased region" description="Polar residues" evidence="1">
    <location>
        <begin position="184"/>
        <end position="194"/>
    </location>
</feature>
<gene>
    <name evidence="4" type="ORF">QQS21_012169</name>
</gene>
<feature type="transmembrane region" description="Helical" evidence="2">
    <location>
        <begin position="54"/>
        <end position="74"/>
    </location>
</feature>
<evidence type="ECO:0000313" key="5">
    <source>
        <dbReference type="Proteomes" id="UP001251528"/>
    </source>
</evidence>
<feature type="region of interest" description="Disordered" evidence="1">
    <location>
        <begin position="214"/>
        <end position="277"/>
    </location>
</feature>
<dbReference type="InterPro" id="IPR056019">
    <property type="entry name" value="DUF7598"/>
</dbReference>
<proteinExistence type="predicted"/>
<evidence type="ECO:0000256" key="2">
    <source>
        <dbReference type="SAM" id="Phobius"/>
    </source>
</evidence>
<keyword evidence="5" id="KW-1185">Reference proteome</keyword>
<reference evidence="4" key="1">
    <citation type="submission" date="2023-06" db="EMBL/GenBank/DDBJ databases">
        <title>Conoideocrella luteorostrata (Hypocreales: Clavicipitaceae), a potential biocontrol fungus for elongate hemlock scale in United States Christmas tree production areas.</title>
        <authorList>
            <person name="Barrett H."/>
            <person name="Lovett B."/>
            <person name="Macias A.M."/>
            <person name="Stajich J.E."/>
            <person name="Kasson M.T."/>
        </authorList>
    </citation>
    <scope>NUCLEOTIDE SEQUENCE</scope>
    <source>
        <strain evidence="4">ARSEF 14590</strain>
    </source>
</reference>
<evidence type="ECO:0000256" key="1">
    <source>
        <dbReference type="SAM" id="MobiDB-lite"/>
    </source>
</evidence>
<organism evidence="4 5">
    <name type="scientific">Conoideocrella luteorostrata</name>
    <dbReference type="NCBI Taxonomy" id="1105319"/>
    <lineage>
        <taxon>Eukaryota</taxon>
        <taxon>Fungi</taxon>
        <taxon>Dikarya</taxon>
        <taxon>Ascomycota</taxon>
        <taxon>Pezizomycotina</taxon>
        <taxon>Sordariomycetes</taxon>
        <taxon>Hypocreomycetidae</taxon>
        <taxon>Hypocreales</taxon>
        <taxon>Clavicipitaceae</taxon>
        <taxon>Conoideocrella</taxon>
    </lineage>
</organism>
<dbReference type="Pfam" id="PF24535">
    <property type="entry name" value="DUF7598"/>
    <property type="match status" value="1"/>
</dbReference>
<comment type="caution">
    <text evidence="4">The sequence shown here is derived from an EMBL/GenBank/DDBJ whole genome shotgun (WGS) entry which is preliminary data.</text>
</comment>
<name>A0AAJ0FSY8_9HYPO</name>
<keyword evidence="2" id="KW-0812">Transmembrane</keyword>
<protein>
    <recommendedName>
        <fullName evidence="3">DUF7598 domain-containing protein</fullName>
    </recommendedName>
</protein>
<dbReference type="AlphaFoldDB" id="A0AAJ0FSY8"/>
<accession>A0AAJ0FSY8</accession>
<evidence type="ECO:0000259" key="3">
    <source>
        <dbReference type="Pfam" id="PF24535"/>
    </source>
</evidence>
<evidence type="ECO:0000313" key="4">
    <source>
        <dbReference type="EMBL" id="KAK2590158.1"/>
    </source>
</evidence>
<feature type="transmembrane region" description="Helical" evidence="2">
    <location>
        <begin position="95"/>
        <end position="116"/>
    </location>
</feature>
<feature type="compositionally biased region" description="Basic and acidic residues" evidence="1">
    <location>
        <begin position="253"/>
        <end position="266"/>
    </location>
</feature>
<feature type="domain" description="DUF7598" evidence="3">
    <location>
        <begin position="19"/>
        <end position="155"/>
    </location>
</feature>
<keyword evidence="2" id="KW-0472">Membrane</keyword>
<feature type="transmembrane region" description="Helical" evidence="2">
    <location>
        <begin position="21"/>
        <end position="48"/>
    </location>
</feature>
<dbReference type="Proteomes" id="UP001251528">
    <property type="component" value="Unassembled WGS sequence"/>
</dbReference>
<keyword evidence="2" id="KW-1133">Transmembrane helix</keyword>
<sequence>MIWMLVFKFFKPAAVKGAGMVILQILRIFTMVTLAAIAASCWVLIIKVDKGRSYFVFECASLCFTSFISVFLLVSEWPPHKSIRNYYRQSWPVFSDYHGLTWLGTALLMIGCNILGNLNKPANDKENLGPHFSKLVLASAILAITFGLLNIIGALVWRDGKEGINSRDIRSSGSLAKSRRQSLPDYSSSAGSSYYQKEKPQKALFSMLWGKKKDNGEKTPARPYISGPIQTHKDVERDGGHGDRQSPVVPGLRRPDTALHPMHDRNSNYSAAHMSRI</sequence>
<dbReference type="EMBL" id="JASWJB010000478">
    <property type="protein sequence ID" value="KAK2590158.1"/>
    <property type="molecule type" value="Genomic_DNA"/>
</dbReference>